<dbReference type="InterPro" id="IPR016162">
    <property type="entry name" value="Ald_DH_N"/>
</dbReference>
<sequence>MNNLTQFLEREHGVFIHGEWVSGTESFDAYNPARGTVIARLTQADAALVDQAVRSAREAQPGWAATPPATRARILQRLADLIQENRDGLARLESLNNGKPLRESRGGDLPLAAEHFRYYAGWATKYGGQTVPVSVPGMLNYTLREPVGVVAAIVPWNFPLLIAAWKLAPALVTGNAVILKPAEQTPLTALRLAELALEAGLPPGVLNVVTGDGRTGALLSAHRGIDKVSFTGSTDVGRKIVTAAAGNLKRVSLELGGKSANIIFADANLKRALRGAVMGTFYNQGQICIAGSRVLVERPIFERFTELLAEAGRSLVLGDPLDETTTMGPLVSAQQRERVLGYLAQGQAEGARIVSGGSVLEGEGYFFHPTVVTTEDPGNVLAREEVFGPVATVIPFDTEEQAIALANDSDYGLAGGVWTENLGRAHRVAAAVRTGTVWVNTYNAFDAASPFGGYKQSGWGREMGEEALALYTETKSVWISMK</sequence>
<dbReference type="Pfam" id="PF00171">
    <property type="entry name" value="Aldedh"/>
    <property type="match status" value="1"/>
</dbReference>
<dbReference type="SUPFAM" id="SSF53720">
    <property type="entry name" value="ALDH-like"/>
    <property type="match status" value="1"/>
</dbReference>
<dbReference type="AlphaFoldDB" id="A0A841I3Y3"/>
<dbReference type="FunFam" id="3.40.605.10:FF:000026">
    <property type="entry name" value="Aldehyde dehydrogenase, putative"/>
    <property type="match status" value="1"/>
</dbReference>
<evidence type="ECO:0000256" key="3">
    <source>
        <dbReference type="PROSITE-ProRule" id="PRU10007"/>
    </source>
</evidence>
<accession>A0A841I3Y3</accession>
<evidence type="ECO:0000256" key="2">
    <source>
        <dbReference type="ARBA" id="ARBA00023002"/>
    </source>
</evidence>
<dbReference type="InterPro" id="IPR015590">
    <property type="entry name" value="Aldehyde_DH_dom"/>
</dbReference>
<dbReference type="EMBL" id="JACHHG010000009">
    <property type="protein sequence ID" value="MBB6099019.1"/>
    <property type="molecule type" value="Genomic_DNA"/>
</dbReference>
<comment type="caution">
    <text evidence="6">The sequence shown here is derived from an EMBL/GenBank/DDBJ whole genome shotgun (WGS) entry which is preliminary data.</text>
</comment>
<dbReference type="Gene3D" id="3.40.605.10">
    <property type="entry name" value="Aldehyde Dehydrogenase, Chain A, domain 1"/>
    <property type="match status" value="1"/>
</dbReference>
<keyword evidence="2 4" id="KW-0560">Oxidoreductase</keyword>
<evidence type="ECO:0000259" key="5">
    <source>
        <dbReference type="Pfam" id="PF00171"/>
    </source>
</evidence>
<keyword evidence="7" id="KW-1185">Reference proteome</keyword>
<evidence type="ECO:0000313" key="7">
    <source>
        <dbReference type="Proteomes" id="UP000569951"/>
    </source>
</evidence>
<reference evidence="6 7" key="1">
    <citation type="submission" date="2020-08" db="EMBL/GenBank/DDBJ databases">
        <title>Genomic Encyclopedia of Type Strains, Phase IV (KMG-IV): sequencing the most valuable type-strain genomes for metagenomic binning, comparative biology and taxonomic classification.</title>
        <authorList>
            <person name="Goeker M."/>
        </authorList>
    </citation>
    <scope>NUCLEOTIDE SEQUENCE [LARGE SCALE GENOMIC DNA]</scope>
    <source>
        <strain evidence="6 7">DSM 21458</strain>
    </source>
</reference>
<dbReference type="GO" id="GO:0016620">
    <property type="term" value="F:oxidoreductase activity, acting on the aldehyde or oxo group of donors, NAD or NADP as acceptor"/>
    <property type="evidence" value="ECO:0007669"/>
    <property type="project" value="InterPro"/>
</dbReference>
<evidence type="ECO:0000256" key="4">
    <source>
        <dbReference type="RuleBase" id="RU003345"/>
    </source>
</evidence>
<organism evidence="6 7">
    <name type="scientific">Deinobacterium chartae</name>
    <dbReference type="NCBI Taxonomy" id="521158"/>
    <lineage>
        <taxon>Bacteria</taxon>
        <taxon>Thermotogati</taxon>
        <taxon>Deinococcota</taxon>
        <taxon>Deinococci</taxon>
        <taxon>Deinococcales</taxon>
        <taxon>Deinococcaceae</taxon>
        <taxon>Deinobacterium</taxon>
    </lineage>
</organism>
<evidence type="ECO:0000256" key="1">
    <source>
        <dbReference type="ARBA" id="ARBA00009986"/>
    </source>
</evidence>
<dbReference type="RefSeq" id="WP_183987779.1">
    <property type="nucleotide sequence ID" value="NZ_JACHHG010000009.1"/>
</dbReference>
<dbReference type="Proteomes" id="UP000569951">
    <property type="component" value="Unassembled WGS sequence"/>
</dbReference>
<dbReference type="FunFam" id="3.40.605.10:FF:000007">
    <property type="entry name" value="NAD/NADP-dependent betaine aldehyde dehydrogenase"/>
    <property type="match status" value="1"/>
</dbReference>
<dbReference type="PROSITE" id="PS00687">
    <property type="entry name" value="ALDEHYDE_DEHYDR_GLU"/>
    <property type="match status" value="1"/>
</dbReference>
<proteinExistence type="inferred from homology"/>
<feature type="active site" evidence="3">
    <location>
        <position position="254"/>
    </location>
</feature>
<name>A0A841I3Y3_9DEIO</name>
<dbReference type="PROSITE" id="PS00070">
    <property type="entry name" value="ALDEHYDE_DEHYDR_CYS"/>
    <property type="match status" value="1"/>
</dbReference>
<comment type="similarity">
    <text evidence="1 4">Belongs to the aldehyde dehydrogenase family.</text>
</comment>
<dbReference type="InterPro" id="IPR029510">
    <property type="entry name" value="Ald_DH_CS_GLU"/>
</dbReference>
<dbReference type="Gene3D" id="3.40.309.10">
    <property type="entry name" value="Aldehyde Dehydrogenase, Chain A, domain 2"/>
    <property type="match status" value="1"/>
</dbReference>
<feature type="domain" description="Aldehyde dehydrogenase" evidence="5">
    <location>
        <begin position="20"/>
        <end position="477"/>
    </location>
</feature>
<dbReference type="InterPro" id="IPR016161">
    <property type="entry name" value="Ald_DH/histidinol_DH"/>
</dbReference>
<dbReference type="PANTHER" id="PTHR11699">
    <property type="entry name" value="ALDEHYDE DEHYDROGENASE-RELATED"/>
    <property type="match status" value="1"/>
</dbReference>
<dbReference type="InterPro" id="IPR016160">
    <property type="entry name" value="Ald_DH_CS_CYS"/>
</dbReference>
<evidence type="ECO:0000313" key="6">
    <source>
        <dbReference type="EMBL" id="MBB6099019.1"/>
    </source>
</evidence>
<dbReference type="InterPro" id="IPR016163">
    <property type="entry name" value="Ald_DH_C"/>
</dbReference>
<protein>
    <submittedName>
        <fullName evidence="6">Acyl-CoA reductase-like NAD-dependent aldehyde dehydrogenase</fullName>
    </submittedName>
</protein>
<dbReference type="FunFam" id="3.40.309.10:FF:000012">
    <property type="entry name" value="Betaine aldehyde dehydrogenase"/>
    <property type="match status" value="1"/>
</dbReference>
<gene>
    <name evidence="6" type="ORF">HNR42_002455</name>
</gene>